<sequence>MEQKTTIQNHEQALESFAVYAWDIAKRLDTYGEWLCTSDDMAAVARYLNQLHLYEIEELAIELKKLAWTRATIVYKGKKRAEVTRAQVHLGQVKAAVLRAMP</sequence>
<dbReference type="AlphaFoldDB" id="A0A4R3YFB7"/>
<dbReference type="Proteomes" id="UP000295367">
    <property type="component" value="Unassembled WGS sequence"/>
</dbReference>
<keyword evidence="2" id="KW-1185">Reference proteome</keyword>
<evidence type="ECO:0000313" key="2">
    <source>
        <dbReference type="Proteomes" id="UP000295367"/>
    </source>
</evidence>
<reference evidence="1 2" key="1">
    <citation type="submission" date="2019-03" db="EMBL/GenBank/DDBJ databases">
        <title>Genomic Encyclopedia of Type Strains, Phase IV (KMG-IV): sequencing the most valuable type-strain genomes for metagenomic binning, comparative biology and taxonomic classification.</title>
        <authorList>
            <person name="Goeker M."/>
        </authorList>
    </citation>
    <scope>NUCLEOTIDE SEQUENCE [LARGE SCALE GENOMIC DNA]</scope>
    <source>
        <strain evidence="1 2">DSM 100309</strain>
    </source>
</reference>
<dbReference type="RefSeq" id="WP_124947083.1">
    <property type="nucleotide sequence ID" value="NZ_BHVT01000057.1"/>
</dbReference>
<protein>
    <submittedName>
        <fullName evidence="1">Uncharacterized protein</fullName>
    </submittedName>
</protein>
<evidence type="ECO:0000313" key="1">
    <source>
        <dbReference type="EMBL" id="TCV89604.1"/>
    </source>
</evidence>
<name>A0A4R3YFB7_9PROT</name>
<proteinExistence type="predicted"/>
<organism evidence="1 2">
    <name type="scientific">Sulfurirhabdus autotrophica</name>
    <dbReference type="NCBI Taxonomy" id="1706046"/>
    <lineage>
        <taxon>Bacteria</taxon>
        <taxon>Pseudomonadati</taxon>
        <taxon>Pseudomonadota</taxon>
        <taxon>Betaproteobacteria</taxon>
        <taxon>Nitrosomonadales</taxon>
        <taxon>Sulfuricellaceae</taxon>
        <taxon>Sulfurirhabdus</taxon>
    </lineage>
</organism>
<accession>A0A4R3YFB7</accession>
<dbReference type="EMBL" id="SMCO01000002">
    <property type="protein sequence ID" value="TCV89604.1"/>
    <property type="molecule type" value="Genomic_DNA"/>
</dbReference>
<gene>
    <name evidence="1" type="ORF">EDC63_102122</name>
</gene>
<comment type="caution">
    <text evidence="1">The sequence shown here is derived from an EMBL/GenBank/DDBJ whole genome shotgun (WGS) entry which is preliminary data.</text>
</comment>